<accession>A0ABD4LMB8</accession>
<evidence type="ECO:0000313" key="1">
    <source>
        <dbReference type="EMBL" id="MBK1611797.1"/>
    </source>
</evidence>
<dbReference type="EMBL" id="JAEFBZ010000007">
    <property type="protein sequence ID" value="MBK1611797.1"/>
    <property type="molecule type" value="Genomic_DNA"/>
</dbReference>
<name>A0ABD4LMB8_BACCE</name>
<comment type="caution">
    <text evidence="1">The sequence shown here is derived from an EMBL/GenBank/DDBJ whole genome shotgun (WGS) entry which is preliminary data.</text>
</comment>
<proteinExistence type="predicted"/>
<dbReference type="Proteomes" id="UP000613452">
    <property type="component" value="Unassembled WGS sequence"/>
</dbReference>
<dbReference type="AlphaFoldDB" id="A0ABD4LMB8"/>
<protein>
    <submittedName>
        <fullName evidence="1">Uncharacterized protein</fullName>
    </submittedName>
</protein>
<sequence>MTEIKPSLIAIQPFDATKGASIYYTYTGSKQSLKNQLVVTDIKTNLIVYSFEYSSFEKVHHIPPNTLENGKSYKAKIKVLLSDGGDSPYSNEVQFKTFSNPVLDIDNIDGQGYVYNSDVTFIANYNQKEGEPVKHYRFSLFDENEDLIENYPIRVPRAPNVLTEVVSGLEKGKGYFIECAIETINGVSWTHRERFIPLYIVPSVNGVINTRNDADEGTIKVTANLKQLLGTQVTGGGRTNSIGQVLDEYEYEDEEWIIVPKDKPVIFKGLGMNRASDFVMKVWCKKIPNGKKFLDLSPVDDTGIAIEFWKYADRVIAVKKYGKSVARYCSNIIVIPDSSAFMLYAKAIEHRIELSIKIL</sequence>
<gene>
    <name evidence="1" type="ORF">JCR31_28615</name>
</gene>
<organism evidence="1 2">
    <name type="scientific">Bacillus cereus</name>
    <dbReference type="NCBI Taxonomy" id="1396"/>
    <lineage>
        <taxon>Bacteria</taxon>
        <taxon>Bacillati</taxon>
        <taxon>Bacillota</taxon>
        <taxon>Bacilli</taxon>
        <taxon>Bacillales</taxon>
        <taxon>Bacillaceae</taxon>
        <taxon>Bacillus</taxon>
        <taxon>Bacillus cereus group</taxon>
    </lineage>
</organism>
<dbReference type="RefSeq" id="WP_200152633.1">
    <property type="nucleotide sequence ID" value="NZ_JAEFBZ010000007.1"/>
</dbReference>
<evidence type="ECO:0000313" key="2">
    <source>
        <dbReference type="Proteomes" id="UP000613452"/>
    </source>
</evidence>
<reference evidence="1 2" key="1">
    <citation type="submission" date="2020-12" db="EMBL/GenBank/DDBJ databases">
        <title>Genome assembly for a thermostable protease producing Bacillus cereus MAKP1 strain isolated from chicken gut.</title>
        <authorList>
            <person name="Malaviya A."/>
        </authorList>
    </citation>
    <scope>NUCLEOTIDE SEQUENCE [LARGE SCALE GENOMIC DNA]</scope>
    <source>
        <strain evidence="1 2">MAKP1</strain>
    </source>
</reference>